<gene>
    <name evidence="2" type="ORF">H4W79_002800</name>
</gene>
<sequence length="53" mass="6094">MNRSLPRRNEALTPYKEPPTGRPCHLEFQLSPAFDTRPPARAPPAREPSYFKT</sequence>
<dbReference type="EMBL" id="JADBDY010000001">
    <property type="protein sequence ID" value="MBE1458586.1"/>
    <property type="molecule type" value="Genomic_DNA"/>
</dbReference>
<organism evidence="2 3">
    <name type="scientific">Nocardiopsis terrae</name>
    <dbReference type="NCBI Taxonomy" id="372655"/>
    <lineage>
        <taxon>Bacteria</taxon>
        <taxon>Bacillati</taxon>
        <taxon>Actinomycetota</taxon>
        <taxon>Actinomycetes</taxon>
        <taxon>Streptosporangiales</taxon>
        <taxon>Nocardiopsidaceae</taxon>
        <taxon>Nocardiopsis</taxon>
    </lineage>
</organism>
<evidence type="ECO:0000313" key="3">
    <source>
        <dbReference type="Proteomes" id="UP000598217"/>
    </source>
</evidence>
<reference evidence="2 3" key="1">
    <citation type="submission" date="2020-10" db="EMBL/GenBank/DDBJ databases">
        <title>Sequencing the genomes of 1000 actinobacteria strains.</title>
        <authorList>
            <person name="Klenk H.-P."/>
        </authorList>
    </citation>
    <scope>NUCLEOTIDE SEQUENCE [LARGE SCALE GENOMIC DNA]</scope>
    <source>
        <strain evidence="2 3">DSM 45157</strain>
    </source>
</reference>
<evidence type="ECO:0000313" key="2">
    <source>
        <dbReference type="EMBL" id="MBE1458586.1"/>
    </source>
</evidence>
<comment type="caution">
    <text evidence="2">The sequence shown here is derived from an EMBL/GenBank/DDBJ whole genome shotgun (WGS) entry which is preliminary data.</text>
</comment>
<protein>
    <submittedName>
        <fullName evidence="2">Uncharacterized protein</fullName>
    </submittedName>
</protein>
<accession>A0ABR9HHT0</accession>
<feature type="region of interest" description="Disordered" evidence="1">
    <location>
        <begin position="1"/>
        <end position="53"/>
    </location>
</feature>
<proteinExistence type="predicted"/>
<keyword evidence="3" id="KW-1185">Reference proteome</keyword>
<name>A0ABR9HHT0_9ACTN</name>
<evidence type="ECO:0000256" key="1">
    <source>
        <dbReference type="SAM" id="MobiDB-lite"/>
    </source>
</evidence>
<dbReference type="Proteomes" id="UP000598217">
    <property type="component" value="Unassembled WGS sequence"/>
</dbReference>